<evidence type="ECO:0000259" key="10">
    <source>
        <dbReference type="Pfam" id="PF13490"/>
    </source>
</evidence>
<sequence>MTDDHTAIAHERDVELLARTRAGDSRAYAELWQRYAPTARAVARTYWWSADSDDLVAESFTRIYQAIQSGKGPTAAFKPYLYATMRNLAISWARSRREVPIEHIESVEDPRTTESAADADFDASLVSRAILALPSRWQEVLWFAEVENLSMHEIGQRLGLTERAAAVLAFRAREGLRQAWIAAHLSMAPPASKDCHWTLGKLGAHARRRLTERDADRLEVHLSQCGECRARSHEAKQAGSRMLSVLFPGGIAIGAGLSAGGALGSDGASASAAPMPVTVALPAAGLAATSSTFGGVFAVALATLVVGVIASAGSIFSAGLSVPAAEPAAGVVASVPPTASPTPRVVPSATAEPTPVESTPAPTPEGPPAQANPPKPEPPVVVAPPQIAVPPAPVIVDIPTQVSRTEVFSASIRCEAGADITVTVYDLTIAAGVCSSDAAWQASLDVAAFAGPSGSTISIVVAQSNAAGVSDTASAEVVIVD</sequence>
<keyword evidence="5" id="KW-0804">Transcription</keyword>
<dbReference type="PANTHER" id="PTHR43133:SF8">
    <property type="entry name" value="RNA POLYMERASE SIGMA FACTOR HI_1459-RELATED"/>
    <property type="match status" value="1"/>
</dbReference>
<dbReference type="Pfam" id="PF04542">
    <property type="entry name" value="Sigma70_r2"/>
    <property type="match status" value="1"/>
</dbReference>
<accession>A0A3S9WFQ4</accession>
<keyword evidence="7" id="KW-1133">Transmembrane helix</keyword>
<dbReference type="InterPro" id="IPR027383">
    <property type="entry name" value="Znf_put"/>
</dbReference>
<feature type="domain" description="Putative zinc-finger" evidence="10">
    <location>
        <begin position="195"/>
        <end position="229"/>
    </location>
</feature>
<dbReference type="EMBL" id="CP031422">
    <property type="protein sequence ID" value="AZS38891.1"/>
    <property type="molecule type" value="Genomic_DNA"/>
</dbReference>
<protein>
    <submittedName>
        <fullName evidence="11">ECF RNA polymerase sigma-E factor</fullName>
    </submittedName>
</protein>
<keyword evidence="4" id="KW-0238">DNA-binding</keyword>
<dbReference type="AlphaFoldDB" id="A0A3S9WFQ4"/>
<dbReference type="InterPro" id="IPR036388">
    <property type="entry name" value="WH-like_DNA-bd_sf"/>
</dbReference>
<dbReference type="SUPFAM" id="SSF88659">
    <property type="entry name" value="Sigma3 and sigma4 domains of RNA polymerase sigma factors"/>
    <property type="match status" value="1"/>
</dbReference>
<keyword evidence="3" id="KW-0731">Sigma factor</keyword>
<feature type="transmembrane region" description="Helical" evidence="7">
    <location>
        <begin position="283"/>
        <end position="310"/>
    </location>
</feature>
<feature type="compositionally biased region" description="Low complexity" evidence="6">
    <location>
        <begin position="335"/>
        <end position="348"/>
    </location>
</feature>
<feature type="transmembrane region" description="Helical" evidence="7">
    <location>
        <begin position="242"/>
        <end position="263"/>
    </location>
</feature>
<evidence type="ECO:0000256" key="5">
    <source>
        <dbReference type="ARBA" id="ARBA00023163"/>
    </source>
</evidence>
<evidence type="ECO:0000313" key="11">
    <source>
        <dbReference type="EMBL" id="AZS38891.1"/>
    </source>
</evidence>
<dbReference type="KEGG" id="moy:CVS54_00188"/>
<dbReference type="GO" id="GO:0016987">
    <property type="term" value="F:sigma factor activity"/>
    <property type="evidence" value="ECO:0007669"/>
    <property type="project" value="UniProtKB-KW"/>
</dbReference>
<proteinExistence type="inferred from homology"/>
<dbReference type="Proteomes" id="UP000274841">
    <property type="component" value="Chromosome"/>
</dbReference>
<evidence type="ECO:0000256" key="6">
    <source>
        <dbReference type="SAM" id="MobiDB-lite"/>
    </source>
</evidence>
<feature type="compositionally biased region" description="Pro residues" evidence="6">
    <location>
        <begin position="361"/>
        <end position="382"/>
    </location>
</feature>
<dbReference type="InterPro" id="IPR013325">
    <property type="entry name" value="RNA_pol_sigma_r2"/>
</dbReference>
<evidence type="ECO:0000313" key="12">
    <source>
        <dbReference type="Proteomes" id="UP000274841"/>
    </source>
</evidence>
<dbReference type="InterPro" id="IPR014284">
    <property type="entry name" value="RNA_pol_sigma-70_dom"/>
</dbReference>
<feature type="domain" description="RNA polymerase sigma factor 70 region 4 type 2" evidence="9">
    <location>
        <begin position="126"/>
        <end position="174"/>
    </location>
</feature>
<dbReference type="Gene3D" id="1.10.1740.10">
    <property type="match status" value="1"/>
</dbReference>
<evidence type="ECO:0000256" key="3">
    <source>
        <dbReference type="ARBA" id="ARBA00023082"/>
    </source>
</evidence>
<evidence type="ECO:0000259" key="9">
    <source>
        <dbReference type="Pfam" id="PF08281"/>
    </source>
</evidence>
<dbReference type="InterPro" id="IPR039425">
    <property type="entry name" value="RNA_pol_sigma-70-like"/>
</dbReference>
<dbReference type="InterPro" id="IPR013324">
    <property type="entry name" value="RNA_pol_sigma_r3/r4-like"/>
</dbReference>
<organism evidence="11 12">
    <name type="scientific">Microbacterium oxydans</name>
    <dbReference type="NCBI Taxonomy" id="82380"/>
    <lineage>
        <taxon>Bacteria</taxon>
        <taxon>Bacillati</taxon>
        <taxon>Actinomycetota</taxon>
        <taxon>Actinomycetes</taxon>
        <taxon>Micrococcales</taxon>
        <taxon>Microbacteriaceae</taxon>
        <taxon>Microbacterium</taxon>
    </lineage>
</organism>
<dbReference type="Pfam" id="PF08281">
    <property type="entry name" value="Sigma70_r4_2"/>
    <property type="match status" value="1"/>
</dbReference>
<keyword evidence="7" id="KW-0472">Membrane</keyword>
<dbReference type="GO" id="GO:0003677">
    <property type="term" value="F:DNA binding"/>
    <property type="evidence" value="ECO:0007669"/>
    <property type="project" value="UniProtKB-KW"/>
</dbReference>
<evidence type="ECO:0000256" key="2">
    <source>
        <dbReference type="ARBA" id="ARBA00023015"/>
    </source>
</evidence>
<evidence type="ECO:0000256" key="4">
    <source>
        <dbReference type="ARBA" id="ARBA00023125"/>
    </source>
</evidence>
<dbReference type="RefSeq" id="WP_127011508.1">
    <property type="nucleotide sequence ID" value="NZ_CP031422.1"/>
</dbReference>
<reference evidence="11 12" key="1">
    <citation type="submission" date="2018-08" db="EMBL/GenBank/DDBJ databases">
        <title>Microbacterium oxydans strain HG3.</title>
        <authorList>
            <person name="ORTET P."/>
        </authorList>
    </citation>
    <scope>NUCLEOTIDE SEQUENCE [LARGE SCALE GENOMIC DNA]</scope>
    <source>
        <strain evidence="11 12">HG3</strain>
    </source>
</reference>
<gene>
    <name evidence="11" type="primary">rpoE_1</name>
    <name evidence="11" type="ORF">CVS54_00188</name>
</gene>
<dbReference type="Pfam" id="PF13490">
    <property type="entry name" value="zf-HC2"/>
    <property type="match status" value="1"/>
</dbReference>
<dbReference type="CDD" id="cd06171">
    <property type="entry name" value="Sigma70_r4"/>
    <property type="match status" value="1"/>
</dbReference>
<evidence type="ECO:0000256" key="1">
    <source>
        <dbReference type="ARBA" id="ARBA00010641"/>
    </source>
</evidence>
<dbReference type="NCBIfam" id="TIGR02937">
    <property type="entry name" value="sigma70-ECF"/>
    <property type="match status" value="1"/>
</dbReference>
<dbReference type="GO" id="GO:0006352">
    <property type="term" value="P:DNA-templated transcription initiation"/>
    <property type="evidence" value="ECO:0007669"/>
    <property type="project" value="InterPro"/>
</dbReference>
<comment type="similarity">
    <text evidence="1">Belongs to the sigma-70 factor family. ECF subfamily.</text>
</comment>
<keyword evidence="7" id="KW-0812">Transmembrane</keyword>
<feature type="domain" description="RNA polymerase sigma-70 region 2" evidence="8">
    <location>
        <begin position="31"/>
        <end position="97"/>
    </location>
</feature>
<keyword evidence="2" id="KW-0805">Transcription regulation</keyword>
<dbReference type="Gene3D" id="1.10.10.10">
    <property type="entry name" value="Winged helix-like DNA-binding domain superfamily/Winged helix DNA-binding domain"/>
    <property type="match status" value="1"/>
</dbReference>
<evidence type="ECO:0000259" key="8">
    <source>
        <dbReference type="Pfam" id="PF04542"/>
    </source>
</evidence>
<dbReference type="SUPFAM" id="SSF88946">
    <property type="entry name" value="Sigma2 domain of RNA polymerase sigma factors"/>
    <property type="match status" value="1"/>
</dbReference>
<evidence type="ECO:0000256" key="7">
    <source>
        <dbReference type="SAM" id="Phobius"/>
    </source>
</evidence>
<name>A0A3S9WFQ4_9MICO</name>
<dbReference type="InterPro" id="IPR013249">
    <property type="entry name" value="RNA_pol_sigma70_r4_t2"/>
</dbReference>
<dbReference type="InterPro" id="IPR007627">
    <property type="entry name" value="RNA_pol_sigma70_r2"/>
</dbReference>
<feature type="region of interest" description="Disordered" evidence="6">
    <location>
        <begin position="335"/>
        <end position="382"/>
    </location>
</feature>
<dbReference type="PANTHER" id="PTHR43133">
    <property type="entry name" value="RNA POLYMERASE ECF-TYPE SIGMA FACTO"/>
    <property type="match status" value="1"/>
</dbReference>